<evidence type="ECO:0008006" key="4">
    <source>
        <dbReference type="Google" id="ProtNLM"/>
    </source>
</evidence>
<name>A0ABS5IL17_9MICO</name>
<proteinExistence type="predicted"/>
<feature type="region of interest" description="Disordered" evidence="1">
    <location>
        <begin position="1"/>
        <end position="31"/>
    </location>
</feature>
<dbReference type="EMBL" id="JAGTUK010000001">
    <property type="protein sequence ID" value="MBS0022997.1"/>
    <property type="molecule type" value="Genomic_DNA"/>
</dbReference>
<reference evidence="2 3" key="1">
    <citation type="submission" date="2021-04" db="EMBL/GenBank/DDBJ databases">
        <title>Whole genome analysis of root endophytic bacterium Microbacterium paraoxydans ku-mp colonizing RP-bio226 rice variety.</title>
        <authorList>
            <person name="Ulaganathan K."/>
            <person name="Latha B."/>
        </authorList>
    </citation>
    <scope>NUCLEOTIDE SEQUENCE [LARGE SCALE GENOMIC DNA]</scope>
    <source>
        <strain evidence="3">ku-mp</strain>
    </source>
</reference>
<accession>A0ABS5IL17</accession>
<dbReference type="RefSeq" id="WP_211540995.1">
    <property type="nucleotide sequence ID" value="NZ_JAGTUK010000001.1"/>
</dbReference>
<sequence length="763" mass="79559">MAQWDDLHPGRGATGAVNDAATRVSNRSTGTETVRSALANAATSTTDEVWAGDAGAAFRSSLTKPQTLCSELTTEFAAVQSALTAYAAEVDRIRTATAAAHQAYASGYATWKAAEQEESLFPLSTYTFNAPSPTLQPGLWVPSGTTAGLADMRQAANQLKALATQRETADSTLVAALAPPASARWDAMQSALSFAGIDDIDDLNYDNLGDAFANVADEIAEGDITDENLQAMQDFFDVWGDDTFVMSQFFLEVGGENTVSMIDNLGDAVMVDGLAGATALALATSIRGGLSTGSQIWTESTSSDFAESMLTGASSSVGGAVAAIGFLFSDEKNHPLGVNLTVAMADEIDRIERDPSSMLYGGWTDFSPNAGGRTLAFLEGEQTGLDGNRVDDLAGRIFSTLGTYPDAALDWLTSTEDDPFGDGVLGEGRIEYWFGERDWGAETSGDGFEGPSALWAGAQQAAGGPADAAHTYNPETWERVASLTTHVVTALIGNDAFLPENLTSIGQVRLAEGISLSMPYFSEAISDSNATAADGPFSMNIMVGTDDVSRAIPNLEPNMLAQLLGTATWSDGETPSAGAVVMAQSVGQYQDALIAIADLAPAGSDVKADLLERVVELQGWLDGSPAGSALAEATRHDEAVQAAIDGVGTVVGLIPIPAVGDVLVAGGSVAIDVAQSAVVGGISDWGSGQATAAWANTHEVLLQEQENSAEGRESAARETFGQMLEQLGMTEGLTPSQVEELTGELFRDYQRGVEANTSWAEGH</sequence>
<comment type="caution">
    <text evidence="2">The sequence shown here is derived from an EMBL/GenBank/DDBJ whole genome shotgun (WGS) entry which is preliminary data.</text>
</comment>
<evidence type="ECO:0000313" key="2">
    <source>
        <dbReference type="EMBL" id="MBS0022997.1"/>
    </source>
</evidence>
<organism evidence="2 3">
    <name type="scientific">Microbacterium paraoxydans</name>
    <dbReference type="NCBI Taxonomy" id="199592"/>
    <lineage>
        <taxon>Bacteria</taxon>
        <taxon>Bacillati</taxon>
        <taxon>Actinomycetota</taxon>
        <taxon>Actinomycetes</taxon>
        <taxon>Micrococcales</taxon>
        <taxon>Microbacteriaceae</taxon>
        <taxon>Microbacterium</taxon>
    </lineage>
</organism>
<dbReference type="Proteomes" id="UP000678243">
    <property type="component" value="Unassembled WGS sequence"/>
</dbReference>
<gene>
    <name evidence="2" type="ORF">KE274_02610</name>
</gene>
<keyword evidence="3" id="KW-1185">Reference proteome</keyword>
<evidence type="ECO:0000256" key="1">
    <source>
        <dbReference type="SAM" id="MobiDB-lite"/>
    </source>
</evidence>
<evidence type="ECO:0000313" key="3">
    <source>
        <dbReference type="Proteomes" id="UP000678243"/>
    </source>
</evidence>
<protein>
    <recommendedName>
        <fullName evidence="4">WXG100 family type VII secretion target</fullName>
    </recommendedName>
</protein>